<evidence type="ECO:0000313" key="2">
    <source>
        <dbReference type="EMBL" id="GAC01517.1"/>
    </source>
</evidence>
<gene>
    <name evidence="2" type="ORF">GONAM_28_00190</name>
</gene>
<keyword evidence="1" id="KW-1133">Transmembrane helix</keyword>
<dbReference type="AlphaFoldDB" id="K6X600"/>
<reference evidence="2 3" key="1">
    <citation type="submission" date="2012-08" db="EMBL/GenBank/DDBJ databases">
        <title>Whole genome shotgun sequence of Gordonia namibiensis NBRC 108229.</title>
        <authorList>
            <person name="Isaki-Nakamura S."/>
            <person name="Hosoyama A."/>
            <person name="Tsuchikane K."/>
            <person name="Katsumata H."/>
            <person name="Baba S."/>
            <person name="Yamazaki S."/>
            <person name="Fujita N."/>
        </authorList>
    </citation>
    <scope>NUCLEOTIDE SEQUENCE [LARGE SCALE GENOMIC DNA]</scope>
    <source>
        <strain evidence="2 3">NBRC 108229</strain>
    </source>
</reference>
<keyword evidence="1" id="KW-0812">Transmembrane</keyword>
<organism evidence="2 3">
    <name type="scientific">Gordonia namibiensis NBRC 108229</name>
    <dbReference type="NCBI Taxonomy" id="1208314"/>
    <lineage>
        <taxon>Bacteria</taxon>
        <taxon>Bacillati</taxon>
        <taxon>Actinomycetota</taxon>
        <taxon>Actinomycetes</taxon>
        <taxon>Mycobacteriales</taxon>
        <taxon>Gordoniaceae</taxon>
        <taxon>Gordonia</taxon>
    </lineage>
</organism>
<evidence type="ECO:0000313" key="3">
    <source>
        <dbReference type="Proteomes" id="UP000035058"/>
    </source>
</evidence>
<evidence type="ECO:0000256" key="1">
    <source>
        <dbReference type="SAM" id="Phobius"/>
    </source>
</evidence>
<proteinExistence type="predicted"/>
<sequence length="110" mass="11587">MLEVLRDRFVRATKRHVLKAVEQFDAFLADVESDDPGIAAGLGAVRALIKGTDPRWAAVRAFVSAMSVKAKVILILAVILGLLLAPVLLVVVLLGGLVLAIVMTMRGAGG</sequence>
<keyword evidence="3" id="KW-1185">Reference proteome</keyword>
<keyword evidence="1" id="KW-0472">Membrane</keyword>
<name>K6X600_9ACTN</name>
<feature type="transmembrane region" description="Helical" evidence="1">
    <location>
        <begin position="72"/>
        <end position="105"/>
    </location>
</feature>
<dbReference type="Proteomes" id="UP000035058">
    <property type="component" value="Unassembled WGS sequence"/>
</dbReference>
<protein>
    <submittedName>
        <fullName evidence="2">Uncharacterized protein</fullName>
    </submittedName>
</protein>
<dbReference type="EMBL" id="BAHE01000028">
    <property type="protein sequence ID" value="GAC01517.1"/>
    <property type="molecule type" value="Genomic_DNA"/>
</dbReference>
<accession>K6X600</accession>
<comment type="caution">
    <text evidence="2">The sequence shown here is derived from an EMBL/GenBank/DDBJ whole genome shotgun (WGS) entry which is preliminary data.</text>
</comment>